<feature type="domain" description="Chorismate-utilising enzyme C-terminal" evidence="1">
    <location>
        <begin position="82"/>
        <end position="326"/>
    </location>
</feature>
<dbReference type="OrthoDB" id="9803598at2"/>
<organism evidence="2 3">
    <name type="scientific">Akkermansia muciniphila</name>
    <dbReference type="NCBI Taxonomy" id="239935"/>
    <lineage>
        <taxon>Bacteria</taxon>
        <taxon>Pseudomonadati</taxon>
        <taxon>Verrucomicrobiota</taxon>
        <taxon>Verrucomicrobiia</taxon>
        <taxon>Verrucomicrobiales</taxon>
        <taxon>Akkermansiaceae</taxon>
        <taxon>Akkermansia</taxon>
    </lineage>
</organism>
<dbReference type="EMBL" id="PJKA01000002">
    <property type="protein sequence ID" value="PNC20331.1"/>
    <property type="molecule type" value="Genomic_DNA"/>
</dbReference>
<evidence type="ECO:0000313" key="3">
    <source>
        <dbReference type="Proteomes" id="UP000236000"/>
    </source>
</evidence>
<dbReference type="PANTHER" id="PTHR42839">
    <property type="entry name" value="ISOCHORISMATE SYNTHASE ENTC"/>
    <property type="match status" value="1"/>
</dbReference>
<protein>
    <recommendedName>
        <fullName evidence="1">Chorismate-utilising enzyme C-terminal domain-containing protein</fullName>
    </recommendedName>
</protein>
<evidence type="ECO:0000259" key="1">
    <source>
        <dbReference type="Pfam" id="PF00425"/>
    </source>
</evidence>
<proteinExistence type="predicted"/>
<dbReference type="InterPro" id="IPR015890">
    <property type="entry name" value="Chorismate_C"/>
</dbReference>
<dbReference type="SUPFAM" id="SSF56322">
    <property type="entry name" value="ADC synthase"/>
    <property type="match status" value="1"/>
</dbReference>
<sequence length="337" mass="37297">MDISTLTSGALIRHPSRGLLLGTGPFRESAAPPESGPAFYVNTFRLDDPQPWKIPAALHSIPEPEGALPPAPEIRWAEPSPDAYAQVFAEIIEQIASGQLVKSVPATPQFGEMQAPHVPRELILRAVNGSTVHYPYAWWTEQEGFCGATPETLFHQQGRRLATMALAGTARPEDEGVFINDDKEIREHEIVAGSILSRLSPYGSVTRTSRGVLNLDTLIHFVTHLTLEADAPMPPDHWIRLLHPTPALGSQPRTEKTLAQLDDWRSRLRCPAHFGAPFGFLEDGDFFCLVGIRSLYWQGQRLALCTGGGVVASSTLTHEWRELKLKRDTVRHSFQLP</sequence>
<dbReference type="AlphaFoldDB" id="A0A2N8HGY5"/>
<dbReference type="RefSeq" id="WP_102711511.1">
    <property type="nucleotide sequence ID" value="NZ_PJKA01000002.1"/>
</dbReference>
<dbReference type="Proteomes" id="UP000236000">
    <property type="component" value="Unassembled WGS sequence"/>
</dbReference>
<accession>A0A2N8HGY5</accession>
<reference evidence="2 3" key="1">
    <citation type="journal article" date="2017" name="BMC Genomics">
        <title>Genome sequencing of 39 Akkermansia muciniphila isolates reveals its population structure, genomic and functional diverisity, and global distribution in mammalian gut microbiotas.</title>
        <authorList>
            <person name="Guo X."/>
            <person name="Li S."/>
            <person name="Zhang J."/>
            <person name="Wu F."/>
            <person name="Li X."/>
            <person name="Wu D."/>
            <person name="Zhang M."/>
            <person name="Ou Z."/>
            <person name="Jie Z."/>
            <person name="Yan Q."/>
            <person name="Li P."/>
            <person name="Yi J."/>
            <person name="Peng Y."/>
        </authorList>
    </citation>
    <scope>NUCLEOTIDE SEQUENCE [LARGE SCALE GENOMIC DNA]</scope>
    <source>
        <strain evidence="2 3">GP24</strain>
    </source>
</reference>
<gene>
    <name evidence="2" type="ORF">CXU22_00680</name>
</gene>
<dbReference type="PANTHER" id="PTHR42839:SF2">
    <property type="entry name" value="ISOCHORISMATE SYNTHASE ENTC"/>
    <property type="match status" value="1"/>
</dbReference>
<comment type="caution">
    <text evidence="2">The sequence shown here is derived from an EMBL/GenBank/DDBJ whole genome shotgun (WGS) entry which is preliminary data.</text>
</comment>
<evidence type="ECO:0000313" key="2">
    <source>
        <dbReference type="EMBL" id="PNC20331.1"/>
    </source>
</evidence>
<name>A0A2N8HGY5_9BACT</name>
<dbReference type="Pfam" id="PF00425">
    <property type="entry name" value="Chorismate_bind"/>
    <property type="match status" value="1"/>
</dbReference>
<dbReference type="Gene3D" id="3.60.120.10">
    <property type="entry name" value="Anthranilate synthase"/>
    <property type="match status" value="1"/>
</dbReference>
<dbReference type="InterPro" id="IPR005801">
    <property type="entry name" value="ADC_synthase"/>
</dbReference>